<gene>
    <name evidence="1" type="ORF">HMP0721_0593</name>
</gene>
<dbReference type="PROSITE" id="PS50292">
    <property type="entry name" value="PEROXIDASE_3"/>
    <property type="match status" value="1"/>
</dbReference>
<dbReference type="Proteomes" id="UP000004754">
    <property type="component" value="Unassembled WGS sequence"/>
</dbReference>
<accession>E6MF10</accession>
<dbReference type="InterPro" id="IPR019791">
    <property type="entry name" value="Haem_peroxidase_animal"/>
</dbReference>
<organism evidence="1 2">
    <name type="scientific">Pseudoramibacter alactolyticus ATCC 23263</name>
    <dbReference type="NCBI Taxonomy" id="887929"/>
    <lineage>
        <taxon>Bacteria</taxon>
        <taxon>Bacillati</taxon>
        <taxon>Bacillota</taxon>
        <taxon>Clostridia</taxon>
        <taxon>Eubacteriales</taxon>
        <taxon>Eubacteriaceae</taxon>
        <taxon>Pseudoramibacter</taxon>
    </lineage>
</organism>
<dbReference type="HOGENOM" id="CLU_3275252_0_0_9"/>
<keyword evidence="2" id="KW-1185">Reference proteome</keyword>
<proteinExistence type="predicted"/>
<reference evidence="1 2" key="1">
    <citation type="submission" date="2010-12" db="EMBL/GenBank/DDBJ databases">
        <authorList>
            <person name="Muzny D."/>
            <person name="Qin X."/>
            <person name="Deng J."/>
            <person name="Jiang H."/>
            <person name="Liu Y."/>
            <person name="Qu J."/>
            <person name="Song X.-Z."/>
            <person name="Zhang L."/>
            <person name="Thornton R."/>
            <person name="Coyle M."/>
            <person name="Francisco L."/>
            <person name="Jackson L."/>
            <person name="Javaid M."/>
            <person name="Korchina V."/>
            <person name="Kovar C."/>
            <person name="Mata R."/>
            <person name="Mathew T."/>
            <person name="Ngo R."/>
            <person name="Nguyen L."/>
            <person name="Nguyen N."/>
            <person name="Okwuonu G."/>
            <person name="Ongeri F."/>
            <person name="Pham C."/>
            <person name="Simmons D."/>
            <person name="Wilczek-Boney K."/>
            <person name="Hale W."/>
            <person name="Jakkamsetti A."/>
            <person name="Pham P."/>
            <person name="Ruth R."/>
            <person name="San Lucas F."/>
            <person name="Warren J."/>
            <person name="Zhang J."/>
            <person name="Zhao Z."/>
            <person name="Zhou C."/>
            <person name="Zhu D."/>
            <person name="Lee S."/>
            <person name="Bess C."/>
            <person name="Blankenburg K."/>
            <person name="Forbes L."/>
            <person name="Fu Q."/>
            <person name="Gubbala S."/>
            <person name="Hirani K."/>
            <person name="Jayaseelan J.C."/>
            <person name="Lara F."/>
            <person name="Munidasa M."/>
            <person name="Palculict T."/>
            <person name="Patil S."/>
            <person name="Pu L.-L."/>
            <person name="Saada N."/>
            <person name="Tang L."/>
            <person name="Weissenberger G."/>
            <person name="Zhu Y."/>
            <person name="Hemphill L."/>
            <person name="Shang Y."/>
            <person name="Youmans B."/>
            <person name="Ayvaz T."/>
            <person name="Ross M."/>
            <person name="Santibanez J."/>
            <person name="Aqrawi P."/>
            <person name="Gross S."/>
            <person name="Joshi V."/>
            <person name="Fowler G."/>
            <person name="Nazareth L."/>
            <person name="Reid J."/>
            <person name="Worley K."/>
            <person name="Petrosino J."/>
            <person name="Highlander S."/>
            <person name="Gibbs R."/>
        </authorList>
    </citation>
    <scope>NUCLEOTIDE SEQUENCE [LARGE SCALE GENOMIC DNA]</scope>
    <source>
        <strain evidence="1 2">ATCC 23263</strain>
    </source>
</reference>
<name>E6MF10_9FIRM</name>
<evidence type="ECO:0000313" key="2">
    <source>
        <dbReference type="Proteomes" id="UP000004754"/>
    </source>
</evidence>
<dbReference type="AlphaFoldDB" id="E6MF10"/>
<dbReference type="EMBL" id="AEQN01000010">
    <property type="protein sequence ID" value="EFV02360.1"/>
    <property type="molecule type" value="Genomic_DNA"/>
</dbReference>
<sequence>MGIQTIFMRSIKEIMDRNKRTVPEFLNTDIFPENRQVLLKK</sequence>
<comment type="caution">
    <text evidence="1">The sequence shown here is derived from an EMBL/GenBank/DDBJ whole genome shotgun (WGS) entry which is preliminary data.</text>
</comment>
<evidence type="ECO:0000313" key="1">
    <source>
        <dbReference type="EMBL" id="EFV02360.1"/>
    </source>
</evidence>
<protein>
    <submittedName>
        <fullName evidence="1">Uncharacterized protein</fullName>
    </submittedName>
</protein>